<evidence type="ECO:0000313" key="2">
    <source>
        <dbReference type="Proteomes" id="UP000006718"/>
    </source>
</evidence>
<reference evidence="2" key="1">
    <citation type="journal article" date="2007" name="Science">
        <title>Evolutionary and biomedical insights from the rhesus macaque genome.</title>
        <authorList>
            <person name="Gibbs R.A."/>
            <person name="Rogers J."/>
            <person name="Katze M.G."/>
            <person name="Bumgarner R."/>
            <person name="Weinstock G.M."/>
            <person name="Mardis E.R."/>
            <person name="Remington K.A."/>
            <person name="Strausberg R.L."/>
            <person name="Venter J.C."/>
            <person name="Wilson R.K."/>
            <person name="Batzer M.A."/>
            <person name="Bustamante C.D."/>
            <person name="Eichler E.E."/>
            <person name="Hahn M.W."/>
            <person name="Hardison R.C."/>
            <person name="Makova K.D."/>
            <person name="Miller W."/>
            <person name="Milosavljevic A."/>
            <person name="Palermo R.E."/>
            <person name="Siepel A."/>
            <person name="Sikela J.M."/>
            <person name="Attaway T."/>
            <person name="Bell S."/>
            <person name="Bernard K.E."/>
            <person name="Buhay C.J."/>
            <person name="Chandrabose M.N."/>
            <person name="Dao M."/>
            <person name="Davis C."/>
            <person name="Delehaunty K.D."/>
            <person name="Ding Y."/>
            <person name="Dinh H.H."/>
            <person name="Dugan-Rocha S."/>
            <person name="Fulton L.A."/>
            <person name="Gabisi R.A."/>
            <person name="Garner T.T."/>
            <person name="Godfrey J."/>
            <person name="Hawes A.C."/>
            <person name="Hernandez J."/>
            <person name="Hines S."/>
            <person name="Holder M."/>
            <person name="Hume J."/>
            <person name="Jhangiani S.N."/>
            <person name="Joshi V."/>
            <person name="Khan Z.M."/>
            <person name="Kirkness E.F."/>
            <person name="Cree A."/>
            <person name="Fowler R.G."/>
            <person name="Lee S."/>
            <person name="Lewis L.R."/>
            <person name="Li Z."/>
            <person name="Liu Y.-S."/>
            <person name="Moore S.M."/>
            <person name="Muzny D."/>
            <person name="Nazareth L.V."/>
            <person name="Ngo D.N."/>
            <person name="Okwuonu G.O."/>
            <person name="Pai G."/>
            <person name="Parker D."/>
            <person name="Paul H.A."/>
            <person name="Pfannkoch C."/>
            <person name="Pohl C.S."/>
            <person name="Rogers Y.-H.C."/>
            <person name="Ruiz S.J."/>
            <person name="Sabo A."/>
            <person name="Santibanez J."/>
            <person name="Schneider B.W."/>
            <person name="Smith S.M."/>
            <person name="Sodergren E."/>
            <person name="Svatek A.F."/>
            <person name="Utterback T.R."/>
            <person name="Vattathil S."/>
            <person name="Warren W."/>
            <person name="White C.S."/>
            <person name="Chinwalla A.T."/>
            <person name="Feng Y."/>
            <person name="Halpern A.L."/>
            <person name="Hillier L.W."/>
            <person name="Huang X."/>
            <person name="Minx P."/>
            <person name="Nelson J.O."/>
            <person name="Pepin K.H."/>
            <person name="Qin X."/>
            <person name="Sutton G.G."/>
            <person name="Venter E."/>
            <person name="Walenz B.P."/>
            <person name="Wallis J.W."/>
            <person name="Worley K.C."/>
            <person name="Yang S.-P."/>
            <person name="Jones S.M."/>
            <person name="Marra M.A."/>
            <person name="Rocchi M."/>
            <person name="Schein J.E."/>
            <person name="Baertsch R."/>
            <person name="Clarke L."/>
            <person name="Csuros M."/>
            <person name="Glasscock J."/>
            <person name="Harris R.A."/>
            <person name="Havlak P."/>
            <person name="Jackson A.R."/>
            <person name="Jiang H."/>
            <person name="Liu Y."/>
            <person name="Messina D.N."/>
            <person name="Shen Y."/>
            <person name="Song H.X.-Z."/>
            <person name="Wylie T."/>
            <person name="Zhang L."/>
            <person name="Birney E."/>
            <person name="Han K."/>
            <person name="Konkel M.K."/>
            <person name="Lee J."/>
            <person name="Smit A.F.A."/>
            <person name="Ullmer B."/>
            <person name="Wang H."/>
            <person name="Xing J."/>
            <person name="Burhans R."/>
            <person name="Cheng Z."/>
            <person name="Karro J.E."/>
            <person name="Ma J."/>
            <person name="Raney B."/>
            <person name="She X."/>
            <person name="Cox M.J."/>
            <person name="Demuth J.P."/>
            <person name="Dumas L.J."/>
            <person name="Han S.-G."/>
            <person name="Hopkins J."/>
            <person name="Karimpour-Fard A."/>
            <person name="Kim Y.H."/>
            <person name="Pollack J.R."/>
            <person name="Vinar T."/>
            <person name="Addo-Quaye C."/>
            <person name="Degenhardt J."/>
            <person name="Denby A."/>
            <person name="Hubisz M.J."/>
            <person name="Indap A."/>
            <person name="Kosiol C."/>
            <person name="Lahn B.T."/>
            <person name="Lawson H.A."/>
            <person name="Marklein A."/>
            <person name="Nielsen R."/>
            <person name="Vallender E.J."/>
            <person name="Clark A.G."/>
            <person name="Ferguson B."/>
            <person name="Hernandez R.D."/>
            <person name="Hirani K."/>
            <person name="Kehrer-Sawatzki H."/>
            <person name="Kolb J."/>
            <person name="Patil S."/>
            <person name="Pu L.-L."/>
            <person name="Ren Y."/>
            <person name="Smith D.G."/>
            <person name="Wheeler D.A."/>
            <person name="Schenck I."/>
            <person name="Ball E.V."/>
            <person name="Chen R."/>
            <person name="Cooper D.N."/>
            <person name="Giardine B."/>
            <person name="Hsu F."/>
            <person name="Kent W.J."/>
            <person name="Lesk A."/>
            <person name="Nelson D.L."/>
            <person name="O'brien W.E."/>
            <person name="Pruefer K."/>
            <person name="Stenson P.D."/>
            <person name="Wallace J.C."/>
            <person name="Ke H."/>
            <person name="Liu X.-M."/>
            <person name="Wang P."/>
            <person name="Xiang A.P."/>
            <person name="Yang F."/>
            <person name="Barber G.P."/>
            <person name="Haussler D."/>
            <person name="Karolchik D."/>
            <person name="Kern A.D."/>
            <person name="Kuhn R.M."/>
            <person name="Smith K.E."/>
            <person name="Zwieg A.S."/>
        </authorList>
    </citation>
    <scope>NUCLEOTIDE SEQUENCE [LARGE SCALE GENOMIC DNA]</scope>
    <source>
        <strain evidence="2">17573</strain>
    </source>
</reference>
<keyword evidence="2" id="KW-1185">Reference proteome</keyword>
<proteinExistence type="predicted"/>
<dbReference type="PANTHER" id="PTHR12138">
    <property type="entry name" value="PRIMATE-EXPANDED PROTEIN FAMILY"/>
    <property type="match status" value="1"/>
</dbReference>
<accession>A0A5F8A1Q8</accession>
<dbReference type="GeneTree" id="ENSGT00940000163505"/>
<dbReference type="Proteomes" id="UP000006718">
    <property type="component" value="Chromosome 16"/>
</dbReference>
<dbReference type="PANTHER" id="PTHR12138:SF75">
    <property type="entry name" value="SECRETED PROTEIN"/>
    <property type="match status" value="1"/>
</dbReference>
<reference evidence="1" key="4">
    <citation type="submission" date="2025-09" db="UniProtKB">
        <authorList>
            <consortium name="Ensembl"/>
        </authorList>
    </citation>
    <scope>IDENTIFICATION</scope>
    <source>
        <strain evidence="1">17573</strain>
    </source>
</reference>
<sequence length="228" mass="25597">MEENEGLSQTCAHVQADPATLRTLELHRPGPLYMGLVKPHLQLILGCARCKLTWIILGPPLPSPLKTEKGELERKTENFRPSYSAGDHAVILKQRLGTPPRGSQHPPGFTDATDLGFLFLFFSFFFFLRQSLAVSPRLECSGQISAHCKLCLLGLRHSPASASRVAGTTGACHRAQLVFLYFLVETGFHQVSQDGLYLLTWRFARLGLPKCWDYRLEPPRPALFFFFL</sequence>
<dbReference type="VEuPathDB" id="HostDB:ENSMMUG00000056322"/>
<organism evidence="1 2">
    <name type="scientific">Macaca mulatta</name>
    <name type="common">Rhesus macaque</name>
    <dbReference type="NCBI Taxonomy" id="9544"/>
    <lineage>
        <taxon>Eukaryota</taxon>
        <taxon>Metazoa</taxon>
        <taxon>Chordata</taxon>
        <taxon>Craniata</taxon>
        <taxon>Vertebrata</taxon>
        <taxon>Euteleostomi</taxon>
        <taxon>Mammalia</taxon>
        <taxon>Eutheria</taxon>
        <taxon>Euarchontoglires</taxon>
        <taxon>Primates</taxon>
        <taxon>Haplorrhini</taxon>
        <taxon>Catarrhini</taxon>
        <taxon>Cercopithecidae</taxon>
        <taxon>Cercopithecinae</taxon>
        <taxon>Macaca</taxon>
    </lineage>
</organism>
<dbReference type="Bgee" id="ENSMMUG00000056322">
    <property type="expression patterns" value="Expressed in cerebellum and 11 other cell types or tissues"/>
</dbReference>
<protein>
    <submittedName>
        <fullName evidence="1">Uncharacterized protein</fullName>
    </submittedName>
</protein>
<reference evidence="1" key="3">
    <citation type="submission" date="2025-08" db="UniProtKB">
        <authorList>
            <consortium name="Ensembl"/>
        </authorList>
    </citation>
    <scope>IDENTIFICATION</scope>
    <source>
        <strain evidence="1">17573</strain>
    </source>
</reference>
<reference evidence="1" key="2">
    <citation type="submission" date="2019-01" db="EMBL/GenBank/DDBJ databases">
        <authorList>
            <person name="Graves T."/>
            <person name="Eichler E.E."/>
            <person name="Wilson R.K."/>
        </authorList>
    </citation>
    <scope>NUCLEOTIDE SEQUENCE [LARGE SCALE GENOMIC DNA]</scope>
    <source>
        <strain evidence="1">17573</strain>
    </source>
</reference>
<dbReference type="Ensembl" id="ENSMMUT00000080537.1">
    <property type="protein sequence ID" value="ENSMMUP00000071852.1"/>
    <property type="gene ID" value="ENSMMUG00000056322.1"/>
</dbReference>
<dbReference type="AlphaFoldDB" id="A0A5F8A1Q8"/>
<dbReference type="InParanoid" id="A0A5F8A1Q8"/>
<evidence type="ECO:0000313" key="1">
    <source>
        <dbReference type="Ensembl" id="ENSMMUP00000071852.1"/>
    </source>
</evidence>
<name>A0A5F8A1Q8_MACMU</name>